<dbReference type="OrthoDB" id="952780at2"/>
<dbReference type="Gene3D" id="1.10.490.110">
    <property type="entry name" value="Uncharacterized conserved protein DUF2267"/>
    <property type="match status" value="1"/>
</dbReference>
<accession>A0A3M8ER97</accession>
<proteinExistence type="predicted"/>
<dbReference type="AlphaFoldDB" id="A0A3M8ER97"/>
<dbReference type="RefSeq" id="WP_043473304.1">
    <property type="nucleotide sequence ID" value="NZ_CP134822.1"/>
</dbReference>
<evidence type="ECO:0000313" key="1">
    <source>
        <dbReference type="EMBL" id="RKM90718.1"/>
    </source>
</evidence>
<dbReference type="Proteomes" id="UP000028058">
    <property type="component" value="Unassembled WGS sequence"/>
</dbReference>
<reference evidence="1 2" key="1">
    <citation type="journal article" date="2014" name="Genome Announc.">
        <title>Draft Genome Sequence of Streptomyces fradiae ATCC 19609, a Strain Highly Sensitive to Antibiotics.</title>
        <authorList>
            <person name="Bekker O.B."/>
            <person name="Klimina K.M."/>
            <person name="Vatlin A.A."/>
            <person name="Zakharevich N.V."/>
            <person name="Kasianov A.S."/>
            <person name="Danilenko V.N."/>
        </authorList>
    </citation>
    <scope>NUCLEOTIDE SEQUENCE [LARGE SCALE GENOMIC DNA]</scope>
    <source>
        <strain evidence="1 2">ATCC 19609</strain>
    </source>
</reference>
<evidence type="ECO:0000313" key="2">
    <source>
        <dbReference type="Proteomes" id="UP000028058"/>
    </source>
</evidence>
<gene>
    <name evidence="1" type="ORF">SFRA_031645</name>
</gene>
<dbReference type="InterPro" id="IPR038282">
    <property type="entry name" value="DUF2267_sf"/>
</dbReference>
<dbReference type="EMBL" id="JNAD02000023">
    <property type="protein sequence ID" value="RKM90718.1"/>
    <property type="molecule type" value="Genomic_DNA"/>
</dbReference>
<protein>
    <submittedName>
        <fullName evidence="1">DUF2267 domain-containing protein</fullName>
    </submittedName>
</protein>
<organism evidence="1 2">
    <name type="scientific">Streptomyces xinghaiensis</name>
    <dbReference type="NCBI Taxonomy" id="1038928"/>
    <lineage>
        <taxon>Bacteria</taxon>
        <taxon>Bacillati</taxon>
        <taxon>Actinomycetota</taxon>
        <taxon>Actinomycetes</taxon>
        <taxon>Kitasatosporales</taxon>
        <taxon>Streptomycetaceae</taxon>
        <taxon>Streptomyces</taxon>
    </lineage>
</organism>
<sequence>MQHDTFIGQVQARAHLGSRGAAETATRASLETLAERVPATLAEHLAAQLPREIGEHLRRVALAADEPETGVRMSSQEFFERVAQRASTGYPKAVHESRCVVEVVREATDSVLTDKVRQSLDAELAEVLFSGSQGTAHHAR</sequence>
<dbReference type="InterPro" id="IPR018727">
    <property type="entry name" value="DUF2267"/>
</dbReference>
<comment type="caution">
    <text evidence="1">The sequence shown here is derived from an EMBL/GenBank/DDBJ whole genome shotgun (WGS) entry which is preliminary data.</text>
</comment>
<keyword evidence="2" id="KW-1185">Reference proteome</keyword>
<dbReference type="Pfam" id="PF10025">
    <property type="entry name" value="DUF2267"/>
    <property type="match status" value="1"/>
</dbReference>
<name>A0A3M8ER97_9ACTN</name>